<proteinExistence type="predicted"/>
<name>F8SK19_BPPA3</name>
<dbReference type="KEGG" id="vg:26643674"/>
<evidence type="ECO:0000313" key="1">
    <source>
        <dbReference type="EMBL" id="AEH03569.1"/>
    </source>
</evidence>
<protein>
    <submittedName>
        <fullName evidence="1">Virion structural protein</fullName>
    </submittedName>
</protein>
<gene>
    <name evidence="1" type="primary">146</name>
</gene>
<keyword evidence="2" id="KW-1185">Reference proteome</keyword>
<dbReference type="GeneID" id="26643674"/>
<organismHost>
    <name type="scientific">Pseudomonas aeruginosa</name>
    <dbReference type="NCBI Taxonomy" id="287"/>
</organismHost>
<accession>F8SK19</accession>
<dbReference type="Proteomes" id="UP000008388">
    <property type="component" value="Segment"/>
</dbReference>
<dbReference type="InterPro" id="IPR057701">
    <property type="entry name" value="DUF7941"/>
</dbReference>
<dbReference type="RefSeq" id="YP_009217225.1">
    <property type="nucleotide sequence ID" value="NC_028999.1"/>
</dbReference>
<dbReference type="Pfam" id="PF25613">
    <property type="entry name" value="DUF7941"/>
    <property type="match status" value="1"/>
</dbReference>
<reference evidence="1 2" key="1">
    <citation type="journal article" date="2011" name="Microbiology">
        <title>The Pseudomonas aeruginosa generalized transducing phage phiPA3 is a new member of the phiKZ-like group of 'jumbo' phages, and infects model laboratory strains and clinical isolates from cystic fibrosis patients.</title>
        <authorList>
            <person name="Monson R."/>
            <person name="Foulds I."/>
            <person name="Foweraker J."/>
            <person name="Welch M."/>
            <person name="Salmond G.P."/>
        </authorList>
    </citation>
    <scope>NUCLEOTIDE SEQUENCE [LARGE SCALE GENOMIC DNA]</scope>
</reference>
<organism evidence="1 2">
    <name type="scientific">Pseudomonas phage PhiPA3</name>
    <name type="common">Pseudomonas aeruginosa phage PhiPA3</name>
    <dbReference type="NCBI Taxonomy" id="998086"/>
    <lineage>
        <taxon>Viruses</taxon>
        <taxon>Duplodnaviria</taxon>
        <taxon>Heunggongvirae</taxon>
        <taxon>Uroviricota</taxon>
        <taxon>Caudoviricetes</taxon>
        <taxon>Chimalliviridae</taxon>
        <taxon>Miltoncavirus</taxon>
        <taxon>Miltoncavirus PhiPA3</taxon>
    </lineage>
</organism>
<sequence length="273" mass="30971">MINEACLTQLFPGSTTLEEFESLGGTKTRIKIGVHRSTSPGNMLPEVELTEYTYDRLDLATFFRQSGTQTIAGKRLPYTTVEFAADIAKLNDIVFDVSDLVHFEMDRYGQEYIIQANPKSLRWVGSLKIRLSNTLKKDLGTFSTQLEFPTANRFPVGNDGTKISGTYYVTGYDFTPHREYLKNIKVGDFFPDTKRFAAILKKVTGQPWTTSESAVSHNVCYDVLNGQQRFKVVYHGIPLPRYTPRKDKRMVLVIELSSTKCLDVVGQLLIHYD</sequence>
<evidence type="ECO:0000313" key="2">
    <source>
        <dbReference type="Proteomes" id="UP000008388"/>
    </source>
</evidence>
<dbReference type="OrthoDB" id="18164at10239"/>
<dbReference type="EMBL" id="HQ630627">
    <property type="protein sequence ID" value="AEH03569.1"/>
    <property type="molecule type" value="Genomic_DNA"/>
</dbReference>